<comment type="pathway">
    <text evidence="2 10">Glycan metabolism; cellulose degradation.</text>
</comment>
<gene>
    <name evidence="13" type="ORF">F503_05394</name>
</gene>
<dbReference type="Gene3D" id="2.60.40.10">
    <property type="entry name" value="Immunoglobulins"/>
    <property type="match status" value="1"/>
</dbReference>
<dbReference type="STRING" id="1262450.S3C9W7"/>
<comment type="catalytic activity">
    <reaction evidence="1 10">
        <text>Hydrolysis of terminal, non-reducing beta-D-glucosyl residues with release of beta-D-glucose.</text>
        <dbReference type="EC" id="3.2.1.21"/>
    </reaction>
</comment>
<evidence type="ECO:0000256" key="4">
    <source>
        <dbReference type="ARBA" id="ARBA00022801"/>
    </source>
</evidence>
<organism evidence="13 14">
    <name type="scientific">Ophiostoma piceae (strain UAMH 11346)</name>
    <name type="common">Sap stain fungus</name>
    <dbReference type="NCBI Taxonomy" id="1262450"/>
    <lineage>
        <taxon>Eukaryota</taxon>
        <taxon>Fungi</taxon>
        <taxon>Dikarya</taxon>
        <taxon>Ascomycota</taxon>
        <taxon>Pezizomycotina</taxon>
        <taxon>Sordariomycetes</taxon>
        <taxon>Sordariomycetidae</taxon>
        <taxon>Ophiostomatales</taxon>
        <taxon>Ophiostomataceae</taxon>
        <taxon>Ophiostoma</taxon>
    </lineage>
</organism>
<evidence type="ECO:0000256" key="1">
    <source>
        <dbReference type="ARBA" id="ARBA00000448"/>
    </source>
</evidence>
<dbReference type="PANTHER" id="PTHR42715">
    <property type="entry name" value="BETA-GLUCOSIDASE"/>
    <property type="match status" value="1"/>
</dbReference>
<dbReference type="AlphaFoldDB" id="S3C9W7"/>
<name>S3C9W7_OPHP1</name>
<evidence type="ECO:0000313" key="14">
    <source>
        <dbReference type="Proteomes" id="UP000016923"/>
    </source>
</evidence>
<accession>S3C9W7</accession>
<evidence type="ECO:0000256" key="6">
    <source>
        <dbReference type="ARBA" id="ARBA00023180"/>
    </source>
</evidence>
<evidence type="ECO:0000259" key="12">
    <source>
        <dbReference type="SMART" id="SM01217"/>
    </source>
</evidence>
<keyword evidence="4 10" id="KW-0378">Hydrolase</keyword>
<dbReference type="SUPFAM" id="SSF51445">
    <property type="entry name" value="(Trans)glycosidases"/>
    <property type="match status" value="1"/>
</dbReference>
<dbReference type="Proteomes" id="UP000016923">
    <property type="component" value="Unassembled WGS sequence"/>
</dbReference>
<dbReference type="UniPathway" id="UPA00696"/>
<evidence type="ECO:0000256" key="10">
    <source>
        <dbReference type="RuleBase" id="RU361161"/>
    </source>
</evidence>
<evidence type="ECO:0000256" key="8">
    <source>
        <dbReference type="ARBA" id="ARBA00023295"/>
    </source>
</evidence>
<protein>
    <recommendedName>
        <fullName evidence="10">beta-glucosidase</fullName>
        <ecNumber evidence="10">3.2.1.21</ecNumber>
    </recommendedName>
</protein>
<dbReference type="InterPro" id="IPR019800">
    <property type="entry name" value="Glyco_hydro_3_AS"/>
</dbReference>
<evidence type="ECO:0000256" key="9">
    <source>
        <dbReference type="ARBA" id="ARBA00023326"/>
    </source>
</evidence>
<dbReference type="FunFam" id="3.20.20.300:FF:000002">
    <property type="entry name" value="Probable beta-glucosidase"/>
    <property type="match status" value="1"/>
</dbReference>
<dbReference type="InterPro" id="IPR002772">
    <property type="entry name" value="Glyco_hydro_3_C"/>
</dbReference>
<dbReference type="SUPFAM" id="SSF52279">
    <property type="entry name" value="Beta-D-glucan exohydrolase, C-terminal domain"/>
    <property type="match status" value="1"/>
</dbReference>
<dbReference type="EC" id="3.2.1.21" evidence="10"/>
<dbReference type="PRINTS" id="PR00133">
    <property type="entry name" value="GLHYDRLASE3"/>
</dbReference>
<dbReference type="FunFam" id="3.40.50.1700:FF:000003">
    <property type="entry name" value="Probable beta-glucosidase"/>
    <property type="match status" value="1"/>
</dbReference>
<feature type="domain" description="Fibronectin type III-like" evidence="12">
    <location>
        <begin position="781"/>
        <end position="857"/>
    </location>
</feature>
<dbReference type="Gene3D" id="3.20.20.300">
    <property type="entry name" value="Glycoside hydrolase, family 3, N-terminal domain"/>
    <property type="match status" value="1"/>
</dbReference>
<dbReference type="HOGENOM" id="CLU_004542_2_0_1"/>
<dbReference type="VEuPathDB" id="FungiDB:F503_05394"/>
<dbReference type="OrthoDB" id="416222at2759"/>
<proteinExistence type="inferred from homology"/>
<dbReference type="PROSITE" id="PS00775">
    <property type="entry name" value="GLYCOSYL_HYDROL_F3"/>
    <property type="match status" value="1"/>
</dbReference>
<feature type="chain" id="PRO_5004507139" description="beta-glucosidase" evidence="11">
    <location>
        <begin position="22"/>
        <end position="879"/>
    </location>
</feature>
<dbReference type="Pfam" id="PF00933">
    <property type="entry name" value="Glyco_hydro_3"/>
    <property type="match status" value="1"/>
</dbReference>
<feature type="signal peptide" evidence="11">
    <location>
        <begin position="1"/>
        <end position="21"/>
    </location>
</feature>
<dbReference type="InterPro" id="IPR036881">
    <property type="entry name" value="Glyco_hydro_3_C_sf"/>
</dbReference>
<evidence type="ECO:0000256" key="2">
    <source>
        <dbReference type="ARBA" id="ARBA00004987"/>
    </source>
</evidence>
<dbReference type="eggNOG" id="ENOG502QR4D">
    <property type="taxonomic scope" value="Eukaryota"/>
</dbReference>
<reference evidence="13 14" key="1">
    <citation type="journal article" date="2013" name="BMC Genomics">
        <title>The genome and transcriptome of the pine saprophyte Ophiostoma piceae, and a comparison with the bark beetle-associated pine pathogen Grosmannia clavigera.</title>
        <authorList>
            <person name="Haridas S."/>
            <person name="Wang Y."/>
            <person name="Lim L."/>
            <person name="Massoumi Alamouti S."/>
            <person name="Jackman S."/>
            <person name="Docking R."/>
            <person name="Robertson G."/>
            <person name="Birol I."/>
            <person name="Bohlmann J."/>
            <person name="Breuil C."/>
        </authorList>
    </citation>
    <scope>NUCLEOTIDE SEQUENCE [LARGE SCALE GENOMIC DNA]</scope>
    <source>
        <strain evidence="13 14">UAMH 11346</strain>
    </source>
</reference>
<evidence type="ECO:0000313" key="13">
    <source>
        <dbReference type="EMBL" id="EPE10299.1"/>
    </source>
</evidence>
<dbReference type="SMART" id="SM01217">
    <property type="entry name" value="Fn3_like"/>
    <property type="match status" value="1"/>
</dbReference>
<keyword evidence="5" id="KW-0136">Cellulose degradation</keyword>
<keyword evidence="8 10" id="KW-0326">Glycosidase</keyword>
<dbReference type="GO" id="GO:0008422">
    <property type="term" value="F:beta-glucosidase activity"/>
    <property type="evidence" value="ECO:0007669"/>
    <property type="project" value="UniProtKB-EC"/>
</dbReference>
<dbReference type="OMA" id="PAPYGGW"/>
<keyword evidence="11" id="KW-0732">Signal</keyword>
<dbReference type="InterPro" id="IPR026891">
    <property type="entry name" value="Fn3-like"/>
</dbReference>
<keyword evidence="6" id="KW-0325">Glycoprotein</keyword>
<dbReference type="InterPro" id="IPR013783">
    <property type="entry name" value="Ig-like_fold"/>
</dbReference>
<evidence type="ECO:0000256" key="3">
    <source>
        <dbReference type="ARBA" id="ARBA00005336"/>
    </source>
</evidence>
<evidence type="ECO:0000256" key="7">
    <source>
        <dbReference type="ARBA" id="ARBA00023277"/>
    </source>
</evidence>
<dbReference type="InterPro" id="IPR017853">
    <property type="entry name" value="GH"/>
</dbReference>
<evidence type="ECO:0000256" key="5">
    <source>
        <dbReference type="ARBA" id="ARBA00023001"/>
    </source>
</evidence>
<sequence>MVNTACVAVAAVAAFAQTAAAGTMYKRDSVPAEFVAAPYYPTPHGGWTSDWSEAYTKAHALVSSMTLAEKTNITAGTGYFMGPCVGNTGSAPRVGFPNLCLQDSALGVRSTDNVTAFPAGITTGATFDKDLILARAEAMGAEFRGKGVNIYLGPTIGPLGRQPRGGRNWEGFGADPVLQGIAGALTIQGVQSQGVIATVKHFVGYEQEMYRLYNVFMPGYSSNINDRTLHELYAWPFADSVRAGAGSLMSAYSAVNGSACSQNSYLINNVLKQELGFQGFVMSDWYGQLSGVAAALAGLDMGMPGDGEIPLLGTSYFMFELTKAALNGSVPMDRLNDMATRIVAAWYQMGQDKDYPPPNFSSNTHDATGLLYPGALFSPSGVVNQYVNVQADHAVVARQVATDAITLLKNNGSLLPLSASSPLAVFGTDAAVNPSGPNACGDRACNTGTLGMGWGSGIADYPYFDDPITALRNRSTGGVTFYNTDSFPSSASKPSADQIAVVFISSDSGENQDTVEGNHGDRDASGLVAWHNGDDLVKAVAKVYSNVVVVVHTVGPIIMEPWIDLPSVKSVLVAHLPGQEAGESLADVLFGAVSPSGHLPYSIPKEETDYPSSLDIKGFAFGQIQNTFTEGLYIDYRYLQKNSIAPRYAFGHGLSYTNFTFSNVAISVSNALTSVLPAARPSKLATPAFDLTIPPVSEALMPSGFSTIWRYLYSWISESDANSAAKAAASSTYPYPAGYTSSQQAGTDAGGAQGGNPALFEVAYALSVKVTNKGTKNGGKSVVQAYLQHPSSSPYDTPIVQLRDFAKTATLAPGSSGTLTLQLTRRDLSVWDVEQQNWLLPGLPSSTRYTIWLGEASDQLYTACYTDTLKCQSVLAGPF</sequence>
<comment type="similarity">
    <text evidence="3 10">Belongs to the glycosyl hydrolase 3 family.</text>
</comment>
<dbReference type="InterPro" id="IPR036962">
    <property type="entry name" value="Glyco_hydro_3_N_sf"/>
</dbReference>
<keyword evidence="14" id="KW-1185">Reference proteome</keyword>
<dbReference type="InterPro" id="IPR001764">
    <property type="entry name" value="Glyco_hydro_3_N"/>
</dbReference>
<dbReference type="Pfam" id="PF14310">
    <property type="entry name" value="Fn3-like"/>
    <property type="match status" value="1"/>
</dbReference>
<evidence type="ECO:0000256" key="11">
    <source>
        <dbReference type="SAM" id="SignalP"/>
    </source>
</evidence>
<dbReference type="EMBL" id="KE148146">
    <property type="protein sequence ID" value="EPE10299.1"/>
    <property type="molecule type" value="Genomic_DNA"/>
</dbReference>
<dbReference type="GO" id="GO:0030245">
    <property type="term" value="P:cellulose catabolic process"/>
    <property type="evidence" value="ECO:0007669"/>
    <property type="project" value="UniProtKB-UniPathway"/>
</dbReference>
<dbReference type="PANTHER" id="PTHR42715:SF2">
    <property type="entry name" value="BETA-GLUCOSIDASE F-RELATED"/>
    <property type="match status" value="1"/>
</dbReference>
<dbReference type="Pfam" id="PF01915">
    <property type="entry name" value="Glyco_hydro_3_C"/>
    <property type="match status" value="1"/>
</dbReference>
<dbReference type="InterPro" id="IPR050288">
    <property type="entry name" value="Cellulose_deg_GH3"/>
</dbReference>
<keyword evidence="7 10" id="KW-0119">Carbohydrate metabolism</keyword>
<keyword evidence="9 10" id="KW-0624">Polysaccharide degradation</keyword>
<dbReference type="Gene3D" id="3.40.50.1700">
    <property type="entry name" value="Glycoside hydrolase family 3 C-terminal domain"/>
    <property type="match status" value="1"/>
</dbReference>